<dbReference type="OrthoDB" id="3231772at2759"/>
<name>W4JQD8_HETIT</name>
<evidence type="ECO:0000313" key="2">
    <source>
        <dbReference type="Proteomes" id="UP000030671"/>
    </source>
</evidence>
<dbReference type="HOGENOM" id="CLU_141114_0_0_1"/>
<accession>W4JQD8</accession>
<dbReference type="KEGG" id="hir:HETIRDRAFT_422414"/>
<reference evidence="1 2" key="1">
    <citation type="journal article" date="2012" name="New Phytol.">
        <title>Insight into trade-off between wood decay and parasitism from the genome of a fungal forest pathogen.</title>
        <authorList>
            <person name="Olson A."/>
            <person name="Aerts A."/>
            <person name="Asiegbu F."/>
            <person name="Belbahri L."/>
            <person name="Bouzid O."/>
            <person name="Broberg A."/>
            <person name="Canback B."/>
            <person name="Coutinho P.M."/>
            <person name="Cullen D."/>
            <person name="Dalman K."/>
            <person name="Deflorio G."/>
            <person name="van Diepen L.T."/>
            <person name="Dunand C."/>
            <person name="Duplessis S."/>
            <person name="Durling M."/>
            <person name="Gonthier P."/>
            <person name="Grimwood J."/>
            <person name="Fossdal C.G."/>
            <person name="Hansson D."/>
            <person name="Henrissat B."/>
            <person name="Hietala A."/>
            <person name="Himmelstrand K."/>
            <person name="Hoffmeister D."/>
            <person name="Hogberg N."/>
            <person name="James T.Y."/>
            <person name="Karlsson M."/>
            <person name="Kohler A."/>
            <person name="Kues U."/>
            <person name="Lee Y.H."/>
            <person name="Lin Y.C."/>
            <person name="Lind M."/>
            <person name="Lindquist E."/>
            <person name="Lombard V."/>
            <person name="Lucas S."/>
            <person name="Lunden K."/>
            <person name="Morin E."/>
            <person name="Murat C."/>
            <person name="Park J."/>
            <person name="Raffaello T."/>
            <person name="Rouze P."/>
            <person name="Salamov A."/>
            <person name="Schmutz J."/>
            <person name="Solheim H."/>
            <person name="Stahlberg J."/>
            <person name="Velez H."/>
            <person name="de Vries R.P."/>
            <person name="Wiebenga A."/>
            <person name="Woodward S."/>
            <person name="Yakovlev I."/>
            <person name="Garbelotto M."/>
            <person name="Martin F."/>
            <person name="Grigoriev I.V."/>
            <person name="Stenlid J."/>
        </authorList>
    </citation>
    <scope>NUCLEOTIDE SEQUENCE [LARGE SCALE GENOMIC DNA]</scope>
    <source>
        <strain evidence="1 2">TC 32-1</strain>
    </source>
</reference>
<dbReference type="eggNOG" id="ENOG502T0KS">
    <property type="taxonomic scope" value="Eukaryota"/>
</dbReference>
<organism evidence="1 2">
    <name type="scientific">Heterobasidion irregulare (strain TC 32-1)</name>
    <dbReference type="NCBI Taxonomy" id="747525"/>
    <lineage>
        <taxon>Eukaryota</taxon>
        <taxon>Fungi</taxon>
        <taxon>Dikarya</taxon>
        <taxon>Basidiomycota</taxon>
        <taxon>Agaricomycotina</taxon>
        <taxon>Agaricomycetes</taxon>
        <taxon>Russulales</taxon>
        <taxon>Bondarzewiaceae</taxon>
        <taxon>Heterobasidion</taxon>
        <taxon>Heterobasidion annosum species complex</taxon>
    </lineage>
</organism>
<sequence length="149" mass="16344">MATVTFANAPSPSATISCGSCTPSSLPLPSMHFAIAQIQDSVCLIQLSPTVPGTTSSALTAVEVQIYRHEFITIFRYSHSATIHPSDIHIIESLDERSVLNEEENGTVFLARDVMGRLSSMTDRRRSAMLPIKSSSAYYGRPSRKQYHP</sequence>
<dbReference type="EMBL" id="KI925465">
    <property type="protein sequence ID" value="ETW75753.1"/>
    <property type="molecule type" value="Genomic_DNA"/>
</dbReference>
<dbReference type="AlphaFoldDB" id="W4JQD8"/>
<proteinExistence type="predicted"/>
<protein>
    <submittedName>
        <fullName evidence="1">Uncharacterized protein</fullName>
    </submittedName>
</protein>
<keyword evidence="2" id="KW-1185">Reference proteome</keyword>
<dbReference type="GeneID" id="20673811"/>
<dbReference type="InParanoid" id="W4JQD8"/>
<dbReference type="STRING" id="747525.W4JQD8"/>
<dbReference type="Proteomes" id="UP000030671">
    <property type="component" value="Unassembled WGS sequence"/>
</dbReference>
<evidence type="ECO:0000313" key="1">
    <source>
        <dbReference type="EMBL" id="ETW75753.1"/>
    </source>
</evidence>
<dbReference type="RefSeq" id="XP_009552011.1">
    <property type="nucleotide sequence ID" value="XM_009553716.1"/>
</dbReference>
<gene>
    <name evidence="1" type="ORF">HETIRDRAFT_422414</name>
</gene>